<name>A0A0L8I3J3_OCTBM</name>
<sequence>MLIFINYCCHYNIRTNTINLCWQDRNCVEAGRWTIPILGRYLIDVTRCPVEYYHLVLKFALLPAFQPYRLFEIVFLPFFLQNRGS</sequence>
<accession>A0A0L8I3J3</accession>
<protein>
    <submittedName>
        <fullName evidence="1">Uncharacterized protein</fullName>
    </submittedName>
</protein>
<reference evidence="1" key="1">
    <citation type="submission" date="2015-07" db="EMBL/GenBank/DDBJ databases">
        <title>MeaNS - Measles Nucleotide Surveillance Program.</title>
        <authorList>
            <person name="Tran T."/>
            <person name="Druce J."/>
        </authorList>
    </citation>
    <scope>NUCLEOTIDE SEQUENCE</scope>
    <source>
        <strain evidence="1">UCB-OBI-ISO-001</strain>
        <tissue evidence="1">Gonad</tissue>
    </source>
</reference>
<proteinExistence type="predicted"/>
<organism evidence="1">
    <name type="scientific">Octopus bimaculoides</name>
    <name type="common">California two-spotted octopus</name>
    <dbReference type="NCBI Taxonomy" id="37653"/>
    <lineage>
        <taxon>Eukaryota</taxon>
        <taxon>Metazoa</taxon>
        <taxon>Spiralia</taxon>
        <taxon>Lophotrochozoa</taxon>
        <taxon>Mollusca</taxon>
        <taxon>Cephalopoda</taxon>
        <taxon>Coleoidea</taxon>
        <taxon>Octopodiformes</taxon>
        <taxon>Octopoda</taxon>
        <taxon>Incirrata</taxon>
        <taxon>Octopodidae</taxon>
        <taxon>Octopus</taxon>
    </lineage>
</organism>
<dbReference type="EMBL" id="KQ416662">
    <property type="protein sequence ID" value="KOF95909.1"/>
    <property type="molecule type" value="Genomic_DNA"/>
</dbReference>
<gene>
    <name evidence="1" type="ORF">OCBIM_22036864mg</name>
</gene>
<dbReference type="AlphaFoldDB" id="A0A0L8I3J3"/>
<evidence type="ECO:0000313" key="1">
    <source>
        <dbReference type="EMBL" id="KOF95909.1"/>
    </source>
</evidence>